<accession>A0A6J4LLW4</accession>
<dbReference type="EMBL" id="CADCUA010000455">
    <property type="protein sequence ID" value="CAA9334490.1"/>
    <property type="molecule type" value="Genomic_DNA"/>
</dbReference>
<feature type="compositionally biased region" description="Basic and acidic residues" evidence="1">
    <location>
        <begin position="25"/>
        <end position="42"/>
    </location>
</feature>
<reference evidence="2" key="1">
    <citation type="submission" date="2020-02" db="EMBL/GenBank/DDBJ databases">
        <authorList>
            <person name="Meier V. D."/>
        </authorList>
    </citation>
    <scope>NUCLEOTIDE SEQUENCE</scope>
    <source>
        <strain evidence="2">AVDCRST_MAG71</strain>
    </source>
</reference>
<feature type="region of interest" description="Disordered" evidence="1">
    <location>
        <begin position="1"/>
        <end position="65"/>
    </location>
</feature>
<protein>
    <submittedName>
        <fullName evidence="2">Uncharacterized protein</fullName>
    </submittedName>
</protein>
<name>A0A6J4LLW4_9GAMM</name>
<evidence type="ECO:0000256" key="1">
    <source>
        <dbReference type="SAM" id="MobiDB-lite"/>
    </source>
</evidence>
<proteinExistence type="predicted"/>
<gene>
    <name evidence="2" type="ORF">AVDCRST_MAG71-1898</name>
</gene>
<dbReference type="AlphaFoldDB" id="A0A6J4LLW4"/>
<organism evidence="2">
    <name type="scientific">uncultured Lysobacter sp</name>
    <dbReference type="NCBI Taxonomy" id="271060"/>
    <lineage>
        <taxon>Bacteria</taxon>
        <taxon>Pseudomonadati</taxon>
        <taxon>Pseudomonadota</taxon>
        <taxon>Gammaproteobacteria</taxon>
        <taxon>Lysobacterales</taxon>
        <taxon>Lysobacteraceae</taxon>
        <taxon>Lysobacter</taxon>
        <taxon>environmental samples</taxon>
    </lineage>
</organism>
<sequence length="65" mass="7128">MTTDKNDNPPARTGTPNRQKAQPQAHERLDAQGYKDAEELNPRNDLGQGSERAQGQGRGNDPDRG</sequence>
<evidence type="ECO:0000313" key="2">
    <source>
        <dbReference type="EMBL" id="CAA9334490.1"/>
    </source>
</evidence>